<evidence type="ECO:0000313" key="4">
    <source>
        <dbReference type="Proteomes" id="UP000481327"/>
    </source>
</evidence>
<dbReference type="PANTHER" id="PTHR32347">
    <property type="entry name" value="EFFLUX SYSTEM COMPONENT YKNX-RELATED"/>
    <property type="match status" value="1"/>
</dbReference>
<proteinExistence type="predicted"/>
<dbReference type="Gene3D" id="2.40.30.170">
    <property type="match status" value="1"/>
</dbReference>
<evidence type="ECO:0000256" key="2">
    <source>
        <dbReference type="ARBA" id="ARBA00023054"/>
    </source>
</evidence>
<dbReference type="OrthoDB" id="9791520at2"/>
<gene>
    <name evidence="3" type="ORF">F3168_15300</name>
</gene>
<dbReference type="PANTHER" id="PTHR32347:SF27">
    <property type="entry name" value="RND EFFLUX PUMP MEMBRANE FUSION PROTEIN BARREL-SANDWICH DOMAIN-CONTAINING PROTEIN"/>
    <property type="match status" value="1"/>
</dbReference>
<reference evidence="3 4" key="1">
    <citation type="submission" date="2019-09" db="EMBL/GenBank/DDBJ databases">
        <title>Polymorphobacter sp. isolated from a lake in China.</title>
        <authorList>
            <person name="Liu Z."/>
        </authorList>
    </citation>
    <scope>NUCLEOTIDE SEQUENCE [LARGE SCALE GENOMIC DNA]</scope>
    <source>
        <strain evidence="3 4">D40P</strain>
    </source>
</reference>
<dbReference type="EMBL" id="WIOL01000008">
    <property type="protein sequence ID" value="MQT18618.1"/>
    <property type="molecule type" value="Genomic_DNA"/>
</dbReference>
<organism evidence="3 4">
    <name type="scientific">Sandarakinorhabdus fusca</name>
    <dbReference type="NCBI Taxonomy" id="1439888"/>
    <lineage>
        <taxon>Bacteria</taxon>
        <taxon>Pseudomonadati</taxon>
        <taxon>Pseudomonadota</taxon>
        <taxon>Alphaproteobacteria</taxon>
        <taxon>Sphingomonadales</taxon>
        <taxon>Sphingosinicellaceae</taxon>
        <taxon>Sandarakinorhabdus</taxon>
    </lineage>
</organism>
<keyword evidence="4" id="KW-1185">Reference proteome</keyword>
<dbReference type="InterPro" id="IPR050465">
    <property type="entry name" value="UPF0194_transport"/>
</dbReference>
<comment type="subcellular location">
    <subcellularLocation>
        <location evidence="1">Cell envelope</location>
    </subcellularLocation>
</comment>
<name>A0A7C9GX19_9SPHN</name>
<accession>A0A7C9GX19</accession>
<comment type="caution">
    <text evidence="3">The sequence shown here is derived from an EMBL/GenBank/DDBJ whole genome shotgun (WGS) entry which is preliminary data.</text>
</comment>
<evidence type="ECO:0000313" key="3">
    <source>
        <dbReference type="EMBL" id="MQT18618.1"/>
    </source>
</evidence>
<evidence type="ECO:0000256" key="1">
    <source>
        <dbReference type="ARBA" id="ARBA00004196"/>
    </source>
</evidence>
<dbReference type="RefSeq" id="WP_152579089.1">
    <property type="nucleotide sequence ID" value="NZ_JAATJI010000001.1"/>
</dbReference>
<dbReference type="GO" id="GO:0030313">
    <property type="term" value="C:cell envelope"/>
    <property type="evidence" value="ECO:0007669"/>
    <property type="project" value="UniProtKB-SubCell"/>
</dbReference>
<dbReference type="Proteomes" id="UP000481327">
    <property type="component" value="Unassembled WGS sequence"/>
</dbReference>
<sequence>MSSFAAEPRFMALLAIVALPGCSEAVADQTSAEPRYKLTATARLDAASEARFLAAERDAVIVRVLVDQGNKVAAGQPLMELACADVRARAAAAIARAREAAADARLVAAGPRKEIIAAAAARVDESKSKLHDAADLLARAELLKTSGFVSARRLNQLANDRDSQAAALAKASAELAALANGARPDERVAAAAVAVATGADASAIDAETEKCILRAPIDGTVLRVLKHAGEFSGASMGTPVMVVANLENMIAKAEITDRDAWSVRQGMGADIWVDGSAQRWRGHVVTLSGQMGRKTARSLDPSDRFDRDTREAWIAFDGEPPPAVVGLRVYVGLRG</sequence>
<dbReference type="Gene3D" id="2.40.50.100">
    <property type="match status" value="1"/>
</dbReference>
<keyword evidence="2" id="KW-0175">Coiled coil</keyword>
<dbReference type="AlphaFoldDB" id="A0A7C9GX19"/>
<protein>
    <submittedName>
        <fullName evidence="3">HlyD family efflux transporter periplasmic adaptor subunit</fullName>
    </submittedName>
</protein>
<dbReference type="Gene3D" id="1.10.287.470">
    <property type="entry name" value="Helix hairpin bin"/>
    <property type="match status" value="1"/>
</dbReference>